<accession>A0A9P6USP4</accession>
<name>A0A9P6USP4_9FUNG</name>
<feature type="non-terminal residue" evidence="1">
    <location>
        <position position="96"/>
    </location>
</feature>
<proteinExistence type="predicted"/>
<evidence type="ECO:0000313" key="2">
    <source>
        <dbReference type="Proteomes" id="UP000823405"/>
    </source>
</evidence>
<protein>
    <submittedName>
        <fullName evidence="1">Uncharacterized protein</fullName>
    </submittedName>
</protein>
<keyword evidence="2" id="KW-1185">Reference proteome</keyword>
<comment type="caution">
    <text evidence="1">The sequence shown here is derived from an EMBL/GenBank/DDBJ whole genome shotgun (WGS) entry which is preliminary data.</text>
</comment>
<organism evidence="1 2">
    <name type="scientific">Linnemannia gamsii</name>
    <dbReference type="NCBI Taxonomy" id="64522"/>
    <lineage>
        <taxon>Eukaryota</taxon>
        <taxon>Fungi</taxon>
        <taxon>Fungi incertae sedis</taxon>
        <taxon>Mucoromycota</taxon>
        <taxon>Mortierellomycotina</taxon>
        <taxon>Mortierellomycetes</taxon>
        <taxon>Mortierellales</taxon>
        <taxon>Mortierellaceae</taxon>
        <taxon>Linnemannia</taxon>
    </lineage>
</organism>
<dbReference type="Proteomes" id="UP000823405">
    <property type="component" value="Unassembled WGS sequence"/>
</dbReference>
<gene>
    <name evidence="1" type="ORF">BGZ97_004478</name>
</gene>
<sequence>DLNNNNMFNLTWKIVLCPPGSAVHYRVETVIPEEEGHPASMYPPIVEGTLSDTQRHCSLLLGTNNRQKITLVVSISVELHDDVIARGLRFDKLNIR</sequence>
<dbReference type="AlphaFoldDB" id="A0A9P6USP4"/>
<dbReference type="EMBL" id="JAAAIN010000212">
    <property type="protein sequence ID" value="KAG0318027.1"/>
    <property type="molecule type" value="Genomic_DNA"/>
</dbReference>
<evidence type="ECO:0000313" key="1">
    <source>
        <dbReference type="EMBL" id="KAG0318027.1"/>
    </source>
</evidence>
<reference evidence="1" key="1">
    <citation type="journal article" date="2020" name="Fungal Divers.">
        <title>Resolving the Mortierellaceae phylogeny through synthesis of multi-gene phylogenetics and phylogenomics.</title>
        <authorList>
            <person name="Vandepol N."/>
            <person name="Liber J."/>
            <person name="Desiro A."/>
            <person name="Na H."/>
            <person name="Kennedy M."/>
            <person name="Barry K."/>
            <person name="Grigoriev I.V."/>
            <person name="Miller A.N."/>
            <person name="O'Donnell K."/>
            <person name="Stajich J.E."/>
            <person name="Bonito G."/>
        </authorList>
    </citation>
    <scope>NUCLEOTIDE SEQUENCE</scope>
    <source>
        <strain evidence="1">NVP60</strain>
    </source>
</reference>